<gene>
    <name evidence="6" type="ORF">KSF_091380</name>
</gene>
<keyword evidence="4" id="KW-0804">Transcription</keyword>
<reference evidence="6" key="1">
    <citation type="submission" date="2020-10" db="EMBL/GenBank/DDBJ databases">
        <title>Taxonomic study of unclassified bacteria belonging to the class Ktedonobacteria.</title>
        <authorList>
            <person name="Yabe S."/>
            <person name="Wang C.M."/>
            <person name="Zheng Y."/>
            <person name="Sakai Y."/>
            <person name="Cavaletti L."/>
            <person name="Monciardini P."/>
            <person name="Donadio S."/>
        </authorList>
    </citation>
    <scope>NUCLEOTIDE SEQUENCE</scope>
    <source>
        <strain evidence="6">ID150040</strain>
    </source>
</reference>
<dbReference type="RefSeq" id="WP_220209751.1">
    <property type="nucleotide sequence ID" value="NZ_BNJK01000002.1"/>
</dbReference>
<dbReference type="GO" id="GO:0030246">
    <property type="term" value="F:carbohydrate binding"/>
    <property type="evidence" value="ECO:0007669"/>
    <property type="project" value="InterPro"/>
</dbReference>
<dbReference type="AlphaFoldDB" id="A0A8J3IYH0"/>
<name>A0A8J3IYH0_9CHLR</name>
<dbReference type="GO" id="GO:0003677">
    <property type="term" value="F:DNA binding"/>
    <property type="evidence" value="ECO:0007669"/>
    <property type="project" value="UniProtKB-KW"/>
</dbReference>
<evidence type="ECO:0000259" key="5">
    <source>
        <dbReference type="Pfam" id="PF04198"/>
    </source>
</evidence>
<dbReference type="EMBL" id="BNJK01000002">
    <property type="protein sequence ID" value="GHO99090.1"/>
    <property type="molecule type" value="Genomic_DNA"/>
</dbReference>
<dbReference type="GO" id="GO:0006352">
    <property type="term" value="P:DNA-templated transcription initiation"/>
    <property type="evidence" value="ECO:0007669"/>
    <property type="project" value="InterPro"/>
</dbReference>
<evidence type="ECO:0000256" key="4">
    <source>
        <dbReference type="ARBA" id="ARBA00023163"/>
    </source>
</evidence>
<dbReference type="InterPro" id="IPR007324">
    <property type="entry name" value="Sugar-bd_dom_put"/>
</dbReference>
<evidence type="ECO:0000256" key="2">
    <source>
        <dbReference type="ARBA" id="ARBA00023015"/>
    </source>
</evidence>
<dbReference type="InterPro" id="IPR036390">
    <property type="entry name" value="WH_DNA-bd_sf"/>
</dbReference>
<dbReference type="SUPFAM" id="SSF46785">
    <property type="entry name" value="Winged helix' DNA-binding domain"/>
    <property type="match status" value="1"/>
</dbReference>
<dbReference type="PANTHER" id="PTHR34294">
    <property type="entry name" value="TRANSCRIPTIONAL REGULATOR-RELATED"/>
    <property type="match status" value="1"/>
</dbReference>
<evidence type="ECO:0000313" key="7">
    <source>
        <dbReference type="Proteomes" id="UP000597444"/>
    </source>
</evidence>
<protein>
    <submittedName>
        <fullName evidence="6">DNA-binding transcriptional regulator</fullName>
    </submittedName>
</protein>
<dbReference type="Pfam" id="PF04198">
    <property type="entry name" value="Sugar-bind"/>
    <property type="match status" value="1"/>
</dbReference>
<sequence length="314" mass="33912">MARIDELRLMTKVAHLYHDQDMTQPEIAVQLDLSQATVSRLLKRAKQEQIVRVTVNVPYGVYADLEERLQQTYGLKEAVVVDTVEHSDQILRDIGSAAAYYLGTTLRAGDIIGVSSWSTTLLAMVDALQPQARASQIKILQILGGLGNPSAEIYASRLVGRLANLLHGEAMLLPAPGVVGSPEVVPILLEDRYVHDAMNLFDQVTIALVGIGTVEPSGLLASSGNIFSPEELDMLRAAGAVGDICLRFFDASGTPVVTPLNERVIGMTLGQLQQVKRAVGIAGGKEKLNAIRGALQGRLINVLITDRFTAERLI</sequence>
<dbReference type="Gene3D" id="1.10.10.60">
    <property type="entry name" value="Homeodomain-like"/>
    <property type="match status" value="1"/>
</dbReference>
<evidence type="ECO:0000313" key="6">
    <source>
        <dbReference type="EMBL" id="GHO99090.1"/>
    </source>
</evidence>
<dbReference type="PANTHER" id="PTHR34294:SF12">
    <property type="entry name" value="SUGAR-BINDING TRANSCRIPTIONAL REGULATOR"/>
    <property type="match status" value="1"/>
</dbReference>
<comment type="similarity">
    <text evidence="1">Belongs to the SorC transcriptional regulatory family.</text>
</comment>
<keyword evidence="2" id="KW-0805">Transcription regulation</keyword>
<accession>A0A8J3IYH0</accession>
<proteinExistence type="inferred from homology"/>
<dbReference type="InterPro" id="IPR051054">
    <property type="entry name" value="SorC_transcr_regulators"/>
</dbReference>
<dbReference type="InterPro" id="IPR037171">
    <property type="entry name" value="NagB/RpiA_transferase-like"/>
</dbReference>
<feature type="domain" description="Sugar-binding" evidence="5">
    <location>
        <begin position="63"/>
        <end position="314"/>
    </location>
</feature>
<dbReference type="SUPFAM" id="SSF100950">
    <property type="entry name" value="NagB/RpiA/CoA transferase-like"/>
    <property type="match status" value="1"/>
</dbReference>
<organism evidence="6 7">
    <name type="scientific">Reticulibacter mediterranei</name>
    <dbReference type="NCBI Taxonomy" id="2778369"/>
    <lineage>
        <taxon>Bacteria</taxon>
        <taxon>Bacillati</taxon>
        <taxon>Chloroflexota</taxon>
        <taxon>Ktedonobacteria</taxon>
        <taxon>Ktedonobacterales</taxon>
        <taxon>Reticulibacteraceae</taxon>
        <taxon>Reticulibacter</taxon>
    </lineage>
</organism>
<evidence type="ECO:0000256" key="1">
    <source>
        <dbReference type="ARBA" id="ARBA00010466"/>
    </source>
</evidence>
<dbReference type="Pfam" id="PF13412">
    <property type="entry name" value="HTH_24"/>
    <property type="match status" value="1"/>
</dbReference>
<keyword evidence="7" id="KW-1185">Reference proteome</keyword>
<dbReference type="Gene3D" id="3.40.50.1360">
    <property type="match status" value="1"/>
</dbReference>
<keyword evidence="3 6" id="KW-0238">DNA-binding</keyword>
<evidence type="ECO:0000256" key="3">
    <source>
        <dbReference type="ARBA" id="ARBA00023125"/>
    </source>
</evidence>
<dbReference type="Proteomes" id="UP000597444">
    <property type="component" value="Unassembled WGS sequence"/>
</dbReference>
<dbReference type="GO" id="GO:0003700">
    <property type="term" value="F:DNA-binding transcription factor activity"/>
    <property type="evidence" value="ECO:0007669"/>
    <property type="project" value="InterPro"/>
</dbReference>
<comment type="caution">
    <text evidence="6">The sequence shown here is derived from an EMBL/GenBank/DDBJ whole genome shotgun (WGS) entry which is preliminary data.</text>
</comment>